<accession>A0A8J7U5X7</accession>
<dbReference type="Pfam" id="PF03544">
    <property type="entry name" value="TonB_C"/>
    <property type="match status" value="1"/>
</dbReference>
<dbReference type="SUPFAM" id="SSF74653">
    <property type="entry name" value="TolA/TonB C-terminal domain"/>
    <property type="match status" value="1"/>
</dbReference>
<dbReference type="RefSeq" id="WP_207860913.1">
    <property type="nucleotide sequence ID" value="NZ_JAFREP010000020.1"/>
</dbReference>
<keyword evidence="13" id="KW-1185">Reference proteome</keyword>
<keyword evidence="4" id="KW-1003">Cell membrane</keyword>
<evidence type="ECO:0000256" key="6">
    <source>
        <dbReference type="ARBA" id="ARBA00022692"/>
    </source>
</evidence>
<sequence>MLVKLLLLSAFASFPTAYALFPAPESEIPRVGQEGVEKPVVTRKVYPKYPEAARGLGIQGWVTLQGIFRADGRIEGLEVIRTLGRGRYGFEEAAIRAVKRWRFKPGQVNGKPSDVIVTLRINFRLKDT</sequence>
<evidence type="ECO:0000313" key="13">
    <source>
        <dbReference type="Proteomes" id="UP000664417"/>
    </source>
</evidence>
<evidence type="ECO:0000256" key="7">
    <source>
        <dbReference type="ARBA" id="ARBA00022927"/>
    </source>
</evidence>
<dbReference type="InterPro" id="IPR006260">
    <property type="entry name" value="TonB/TolA_C"/>
</dbReference>
<evidence type="ECO:0000259" key="11">
    <source>
        <dbReference type="PROSITE" id="PS52015"/>
    </source>
</evidence>
<comment type="subcellular location">
    <subcellularLocation>
        <location evidence="1">Cell inner membrane</location>
        <topology evidence="1">Single-pass membrane protein</topology>
        <orientation evidence="1">Periplasmic side</orientation>
    </subcellularLocation>
</comment>
<dbReference type="InterPro" id="IPR037682">
    <property type="entry name" value="TonB_C"/>
</dbReference>
<dbReference type="Proteomes" id="UP000664417">
    <property type="component" value="Unassembled WGS sequence"/>
</dbReference>
<evidence type="ECO:0000256" key="10">
    <source>
        <dbReference type="SAM" id="SignalP"/>
    </source>
</evidence>
<proteinExistence type="inferred from homology"/>
<keyword evidence="7" id="KW-0653">Protein transport</keyword>
<dbReference type="NCBIfam" id="TIGR01352">
    <property type="entry name" value="tonB_Cterm"/>
    <property type="match status" value="1"/>
</dbReference>
<evidence type="ECO:0000256" key="5">
    <source>
        <dbReference type="ARBA" id="ARBA00022519"/>
    </source>
</evidence>
<dbReference type="EMBL" id="JAFREP010000020">
    <property type="protein sequence ID" value="MBO1320938.1"/>
    <property type="molecule type" value="Genomic_DNA"/>
</dbReference>
<evidence type="ECO:0000256" key="1">
    <source>
        <dbReference type="ARBA" id="ARBA00004383"/>
    </source>
</evidence>
<evidence type="ECO:0000256" key="4">
    <source>
        <dbReference type="ARBA" id="ARBA00022475"/>
    </source>
</evidence>
<name>A0A8J7U5X7_9BACT</name>
<keyword evidence="3" id="KW-0813">Transport</keyword>
<evidence type="ECO:0000256" key="9">
    <source>
        <dbReference type="ARBA" id="ARBA00023136"/>
    </source>
</evidence>
<keyword evidence="10" id="KW-0732">Signal</keyword>
<gene>
    <name evidence="12" type="ORF">J3U88_20845</name>
</gene>
<dbReference type="AlphaFoldDB" id="A0A8J7U5X7"/>
<keyword evidence="8" id="KW-1133">Transmembrane helix</keyword>
<evidence type="ECO:0000313" key="12">
    <source>
        <dbReference type="EMBL" id="MBO1320938.1"/>
    </source>
</evidence>
<evidence type="ECO:0000256" key="2">
    <source>
        <dbReference type="ARBA" id="ARBA00006555"/>
    </source>
</evidence>
<dbReference type="Gene3D" id="3.30.1150.10">
    <property type="match status" value="1"/>
</dbReference>
<keyword evidence="6" id="KW-0812">Transmembrane</keyword>
<dbReference type="PANTHER" id="PTHR33446">
    <property type="entry name" value="PROTEIN TONB-RELATED"/>
    <property type="match status" value="1"/>
</dbReference>
<dbReference type="InterPro" id="IPR051045">
    <property type="entry name" value="TonB-dependent_transducer"/>
</dbReference>
<keyword evidence="5" id="KW-0997">Cell inner membrane</keyword>
<dbReference type="GO" id="GO:0015031">
    <property type="term" value="P:protein transport"/>
    <property type="evidence" value="ECO:0007669"/>
    <property type="project" value="UniProtKB-KW"/>
</dbReference>
<feature type="signal peptide" evidence="10">
    <location>
        <begin position="1"/>
        <end position="19"/>
    </location>
</feature>
<feature type="chain" id="PRO_5035213714" evidence="10">
    <location>
        <begin position="20"/>
        <end position="128"/>
    </location>
</feature>
<evidence type="ECO:0000256" key="3">
    <source>
        <dbReference type="ARBA" id="ARBA00022448"/>
    </source>
</evidence>
<feature type="domain" description="TonB C-terminal" evidence="11">
    <location>
        <begin position="34"/>
        <end position="128"/>
    </location>
</feature>
<reference evidence="12" key="1">
    <citation type="submission" date="2021-03" db="EMBL/GenBank/DDBJ databases">
        <authorList>
            <person name="Wang G."/>
        </authorList>
    </citation>
    <scope>NUCLEOTIDE SEQUENCE</scope>
    <source>
        <strain evidence="12">KCTC 12899</strain>
    </source>
</reference>
<comment type="caution">
    <text evidence="12">The sequence shown here is derived from an EMBL/GenBank/DDBJ whole genome shotgun (WGS) entry which is preliminary data.</text>
</comment>
<organism evidence="12 13">
    <name type="scientific">Acanthopleuribacter pedis</name>
    <dbReference type="NCBI Taxonomy" id="442870"/>
    <lineage>
        <taxon>Bacteria</taxon>
        <taxon>Pseudomonadati</taxon>
        <taxon>Acidobacteriota</taxon>
        <taxon>Holophagae</taxon>
        <taxon>Acanthopleuribacterales</taxon>
        <taxon>Acanthopleuribacteraceae</taxon>
        <taxon>Acanthopleuribacter</taxon>
    </lineage>
</organism>
<dbReference type="GO" id="GO:0055085">
    <property type="term" value="P:transmembrane transport"/>
    <property type="evidence" value="ECO:0007669"/>
    <property type="project" value="InterPro"/>
</dbReference>
<dbReference type="PROSITE" id="PS52015">
    <property type="entry name" value="TONB_CTD"/>
    <property type="match status" value="1"/>
</dbReference>
<dbReference type="GO" id="GO:0005886">
    <property type="term" value="C:plasma membrane"/>
    <property type="evidence" value="ECO:0007669"/>
    <property type="project" value="UniProtKB-SubCell"/>
</dbReference>
<comment type="similarity">
    <text evidence="2">Belongs to the TonB family.</text>
</comment>
<keyword evidence="9" id="KW-0472">Membrane</keyword>
<protein>
    <submittedName>
        <fullName evidence="12">Energy transducer TonB</fullName>
    </submittedName>
</protein>
<evidence type="ECO:0000256" key="8">
    <source>
        <dbReference type="ARBA" id="ARBA00022989"/>
    </source>
</evidence>